<dbReference type="EMBL" id="JAATIP010000012">
    <property type="protein sequence ID" value="KAF4394114.1"/>
    <property type="molecule type" value="Genomic_DNA"/>
</dbReference>
<keyword evidence="6" id="KW-0547">Nucleotide-binding</keyword>
<proteinExistence type="inferred from homology"/>
<evidence type="ECO:0000256" key="8">
    <source>
        <dbReference type="ARBA" id="ARBA00022840"/>
    </source>
</evidence>
<evidence type="ECO:0000256" key="7">
    <source>
        <dbReference type="ARBA" id="ARBA00022777"/>
    </source>
</evidence>
<evidence type="ECO:0000256" key="5">
    <source>
        <dbReference type="ARBA" id="ARBA00022679"/>
    </source>
</evidence>
<dbReference type="AlphaFoldDB" id="A0A7J6HFS4"/>
<name>A0A7J6HFS4_CANSA</name>
<evidence type="ECO:0000256" key="3">
    <source>
        <dbReference type="ARBA" id="ARBA00022516"/>
    </source>
</evidence>
<dbReference type="Proteomes" id="UP000525078">
    <property type="component" value="Unassembled WGS sequence"/>
</dbReference>
<evidence type="ECO:0000256" key="1">
    <source>
        <dbReference type="ARBA" id="ARBA00004870"/>
    </source>
</evidence>
<accession>A0A7J6HFS4</accession>
<keyword evidence="8" id="KW-0067">ATP-binding</keyword>
<dbReference type="UniPathway" id="UPA00359">
    <property type="reaction ID" value="UER00482"/>
</dbReference>
<evidence type="ECO:0000256" key="4">
    <source>
        <dbReference type="ARBA" id="ARBA00022556"/>
    </source>
</evidence>
<dbReference type="InterPro" id="IPR003758">
    <property type="entry name" value="LpxK"/>
</dbReference>
<keyword evidence="3" id="KW-0444">Lipid biosynthesis</keyword>
<dbReference type="PANTHER" id="PTHR42724:SF1">
    <property type="entry name" value="TETRAACYLDISACCHARIDE 4'-KINASE, MITOCHONDRIAL-RELATED"/>
    <property type="match status" value="1"/>
</dbReference>
<keyword evidence="9" id="KW-0443">Lipid metabolism</keyword>
<reference evidence="10 11" key="1">
    <citation type="journal article" date="2020" name="bioRxiv">
        <title>Sequence and annotation of 42 cannabis genomes reveals extensive copy number variation in cannabinoid synthesis and pathogen resistance genes.</title>
        <authorList>
            <person name="Mckernan K.J."/>
            <person name="Helbert Y."/>
            <person name="Kane L.T."/>
            <person name="Ebling H."/>
            <person name="Zhang L."/>
            <person name="Liu B."/>
            <person name="Eaton Z."/>
            <person name="Mclaughlin S."/>
            <person name="Kingan S."/>
            <person name="Baybayan P."/>
            <person name="Concepcion G."/>
            <person name="Jordan M."/>
            <person name="Riva A."/>
            <person name="Barbazuk W."/>
            <person name="Harkins T."/>
        </authorList>
    </citation>
    <scope>NUCLEOTIDE SEQUENCE [LARGE SCALE GENOMIC DNA]</scope>
    <source>
        <strain evidence="11">cv. Jamaican Lion 4</strain>
        <tissue evidence="10">Leaf</tissue>
    </source>
</reference>
<gene>
    <name evidence="10" type="ORF">F8388_017927</name>
</gene>
<evidence type="ECO:0000313" key="11">
    <source>
        <dbReference type="Proteomes" id="UP000525078"/>
    </source>
</evidence>
<dbReference type="EC" id="2.7.1.130" evidence="2"/>
<comment type="caution">
    <text evidence="10">The sequence shown here is derived from an EMBL/GenBank/DDBJ whole genome shotgun (WGS) entry which is preliminary data.</text>
</comment>
<keyword evidence="5" id="KW-0808">Transferase</keyword>
<dbReference type="GO" id="GO:0005524">
    <property type="term" value="F:ATP binding"/>
    <property type="evidence" value="ECO:0007669"/>
    <property type="project" value="UniProtKB-KW"/>
</dbReference>
<dbReference type="Pfam" id="PF02606">
    <property type="entry name" value="LpxK"/>
    <property type="match status" value="1"/>
</dbReference>
<keyword evidence="7" id="KW-0418">Kinase</keyword>
<sequence>MEKLRKAVNEIAYCKDLTKLSPLHRTLVPVLSFASALYSVALSLRCSLYQSGLIHRNRLAVPLISVGNLTWGGNGKTPMVEFLAFWLADSGISPLILSRGYAGGDETKMLQRHLLGRPVRIGVGANRAATASSFFEKYGYVDPSTVSERLWVGAKGPSHFGSEEIGVAILDDGMQHWSLQRDIEIVMVNGVTLWGNCHLLPLGPLREPLIALKRADVVVIHHADLLSEKKLKDIELMVRDVKESLPIFFTTMAPSHFSDVRNFNSNKPLEALCNTIVLCVSAIGSANAFVQGIKKLGAVYVDQLEFSDHHMFQLTDIKIDYDRDPDILKHLNPFEVLVLCSQLKIISRKGITEDGFKKLLKEMLTDIPGRECN</sequence>
<dbReference type="GO" id="GO:0009029">
    <property type="term" value="F:lipid-A 4'-kinase activity"/>
    <property type="evidence" value="ECO:0007669"/>
    <property type="project" value="UniProtKB-EC"/>
</dbReference>
<evidence type="ECO:0000313" key="10">
    <source>
        <dbReference type="EMBL" id="KAF4394114.1"/>
    </source>
</evidence>
<dbReference type="GO" id="GO:0016020">
    <property type="term" value="C:membrane"/>
    <property type="evidence" value="ECO:0007669"/>
    <property type="project" value="GOC"/>
</dbReference>
<organism evidence="10 11">
    <name type="scientific">Cannabis sativa</name>
    <name type="common">Hemp</name>
    <name type="synonym">Marijuana</name>
    <dbReference type="NCBI Taxonomy" id="3483"/>
    <lineage>
        <taxon>Eukaryota</taxon>
        <taxon>Viridiplantae</taxon>
        <taxon>Streptophyta</taxon>
        <taxon>Embryophyta</taxon>
        <taxon>Tracheophyta</taxon>
        <taxon>Spermatophyta</taxon>
        <taxon>Magnoliopsida</taxon>
        <taxon>eudicotyledons</taxon>
        <taxon>Gunneridae</taxon>
        <taxon>Pentapetalae</taxon>
        <taxon>rosids</taxon>
        <taxon>fabids</taxon>
        <taxon>Rosales</taxon>
        <taxon>Cannabaceae</taxon>
        <taxon>Cannabis</taxon>
    </lineage>
</organism>
<evidence type="ECO:0000256" key="6">
    <source>
        <dbReference type="ARBA" id="ARBA00022741"/>
    </source>
</evidence>
<protein>
    <recommendedName>
        <fullName evidence="2">tetraacyldisaccharide 4'-kinase</fullName>
        <ecNumber evidence="2">2.7.1.130</ecNumber>
    </recommendedName>
</protein>
<dbReference type="HAMAP" id="MF_00409">
    <property type="entry name" value="LpxK"/>
    <property type="match status" value="1"/>
</dbReference>
<dbReference type="GO" id="GO:0009245">
    <property type="term" value="P:lipid A biosynthetic process"/>
    <property type="evidence" value="ECO:0007669"/>
    <property type="project" value="UniProtKB-KW"/>
</dbReference>
<dbReference type="PANTHER" id="PTHR42724">
    <property type="entry name" value="TETRAACYLDISACCHARIDE 4'-KINASE"/>
    <property type="match status" value="1"/>
</dbReference>
<evidence type="ECO:0000256" key="2">
    <source>
        <dbReference type="ARBA" id="ARBA00012071"/>
    </source>
</evidence>
<dbReference type="NCBIfam" id="TIGR00682">
    <property type="entry name" value="lpxK"/>
    <property type="match status" value="1"/>
</dbReference>
<evidence type="ECO:0000256" key="9">
    <source>
        <dbReference type="ARBA" id="ARBA00023098"/>
    </source>
</evidence>
<keyword evidence="4" id="KW-0441">Lipid A biosynthesis</keyword>
<comment type="pathway">
    <text evidence="1">Glycolipid biosynthesis; lipid IV(A) biosynthesis; lipid IV(A) from (3R)-3-hydroxytetradecanoyl-[acyl-carrier-protein] and UDP-N-acetyl-alpha-D-glucosamine: step 6/6.</text>
</comment>